<name>A0A1I2AC14_9RHOB</name>
<evidence type="ECO:0008006" key="3">
    <source>
        <dbReference type="Google" id="ProtNLM"/>
    </source>
</evidence>
<evidence type="ECO:0000313" key="1">
    <source>
        <dbReference type="EMBL" id="SFE41555.1"/>
    </source>
</evidence>
<dbReference type="SUPFAM" id="SSF52540">
    <property type="entry name" value="P-loop containing nucleoside triphosphate hydrolases"/>
    <property type="match status" value="1"/>
</dbReference>
<gene>
    <name evidence="1" type="ORF">SAMN04515678_109176</name>
</gene>
<organism evidence="1 2">
    <name type="scientific">Roseivivax sediminis</name>
    <dbReference type="NCBI Taxonomy" id="936889"/>
    <lineage>
        <taxon>Bacteria</taxon>
        <taxon>Pseudomonadati</taxon>
        <taxon>Pseudomonadota</taxon>
        <taxon>Alphaproteobacteria</taxon>
        <taxon>Rhodobacterales</taxon>
        <taxon>Roseobacteraceae</taxon>
        <taxon>Roseivivax</taxon>
    </lineage>
</organism>
<dbReference type="Proteomes" id="UP000325289">
    <property type="component" value="Unassembled WGS sequence"/>
</dbReference>
<dbReference type="EMBL" id="FOMS01000009">
    <property type="protein sequence ID" value="SFE41555.1"/>
    <property type="molecule type" value="Genomic_DNA"/>
</dbReference>
<accession>A0A1I2AC14</accession>
<dbReference type="RefSeq" id="WP_149756748.1">
    <property type="nucleotide sequence ID" value="NZ_FOMS01000009.1"/>
</dbReference>
<sequence length="281" mass="32427">MSRRIVLHVGSPKCGSTYLQRVMLQNADTLLAHGIRYPHGGQTHPGNAGDTENWTQTDYDALFEGGIETVLLSHEDLYSKPNFAKPLLKAAEAEGAQVQVVVFLRPFSDFLFGDYSQFMKQNFWRYLETRNPYDGESFRDVIDRRLRRLKPARFLRNWQSAVRGTRVRVAGHRDIRATMEDLLGPLPLDWTVERHATNPSLRMEDCERIADALRRPWVPREVIEQMYRDAFHKVDRPDAGRSAARRRVIETLFAEENALILKQYGYDNRLPDADIATLQPS</sequence>
<proteinExistence type="predicted"/>
<keyword evidence="2" id="KW-1185">Reference proteome</keyword>
<dbReference type="Gene3D" id="3.40.50.300">
    <property type="entry name" value="P-loop containing nucleotide triphosphate hydrolases"/>
    <property type="match status" value="1"/>
</dbReference>
<protein>
    <recommendedName>
        <fullName evidence="3">Sulfotransferase domain-containing protein</fullName>
    </recommendedName>
</protein>
<dbReference type="InterPro" id="IPR027417">
    <property type="entry name" value="P-loop_NTPase"/>
</dbReference>
<reference evidence="1 2" key="1">
    <citation type="submission" date="2016-10" db="EMBL/GenBank/DDBJ databases">
        <authorList>
            <person name="Varghese N."/>
            <person name="Submissions S."/>
        </authorList>
    </citation>
    <scope>NUCLEOTIDE SEQUENCE [LARGE SCALE GENOMIC DNA]</scope>
    <source>
        <strain evidence="2">YIM D21,KCTC 23444,ACCC 10710</strain>
    </source>
</reference>
<dbReference type="AlphaFoldDB" id="A0A1I2AC14"/>
<dbReference type="OrthoDB" id="547419at2"/>
<evidence type="ECO:0000313" key="2">
    <source>
        <dbReference type="Proteomes" id="UP000325289"/>
    </source>
</evidence>